<accession>A0A2V5HZQ4</accession>
<dbReference type="Proteomes" id="UP000248817">
    <property type="component" value="Unassembled WGS sequence"/>
</dbReference>
<evidence type="ECO:0000313" key="1">
    <source>
        <dbReference type="EMBL" id="PYI27133.1"/>
    </source>
</evidence>
<keyword evidence="2" id="KW-1185">Reference proteome</keyword>
<dbReference type="EMBL" id="KZ825577">
    <property type="protein sequence ID" value="PYI27133.1"/>
    <property type="molecule type" value="Genomic_DNA"/>
</dbReference>
<sequence>MFWLENLRVTVVLYGRWALWALWAIRYGKVQKGRLSVPGQVEIMALMSYCMGQSQ</sequence>
<proteinExistence type="predicted"/>
<name>A0A2V5HZQ4_9EURO</name>
<dbReference type="AlphaFoldDB" id="A0A2V5HZQ4"/>
<evidence type="ECO:0000313" key="2">
    <source>
        <dbReference type="Proteomes" id="UP000248817"/>
    </source>
</evidence>
<organism evidence="1 2">
    <name type="scientific">Aspergillus indologenus CBS 114.80</name>
    <dbReference type="NCBI Taxonomy" id="1450541"/>
    <lineage>
        <taxon>Eukaryota</taxon>
        <taxon>Fungi</taxon>
        <taxon>Dikarya</taxon>
        <taxon>Ascomycota</taxon>
        <taxon>Pezizomycotina</taxon>
        <taxon>Eurotiomycetes</taxon>
        <taxon>Eurotiomycetidae</taxon>
        <taxon>Eurotiales</taxon>
        <taxon>Aspergillaceae</taxon>
        <taxon>Aspergillus</taxon>
        <taxon>Aspergillus subgen. Circumdati</taxon>
    </lineage>
</organism>
<gene>
    <name evidence="1" type="ORF">BP00DRAFT_429632</name>
</gene>
<reference evidence="1 2" key="1">
    <citation type="submission" date="2018-02" db="EMBL/GenBank/DDBJ databases">
        <title>The genomes of Aspergillus section Nigri reveals drivers in fungal speciation.</title>
        <authorList>
            <consortium name="DOE Joint Genome Institute"/>
            <person name="Vesth T.C."/>
            <person name="Nybo J."/>
            <person name="Theobald S."/>
            <person name="Brandl J."/>
            <person name="Frisvad J.C."/>
            <person name="Nielsen K.F."/>
            <person name="Lyhne E.K."/>
            <person name="Kogle M.E."/>
            <person name="Kuo A."/>
            <person name="Riley R."/>
            <person name="Clum A."/>
            <person name="Nolan M."/>
            <person name="Lipzen A."/>
            <person name="Salamov A."/>
            <person name="Henrissat B."/>
            <person name="Wiebenga A."/>
            <person name="De vries R.P."/>
            <person name="Grigoriev I.V."/>
            <person name="Mortensen U.H."/>
            <person name="Andersen M.R."/>
            <person name="Baker S.E."/>
        </authorList>
    </citation>
    <scope>NUCLEOTIDE SEQUENCE [LARGE SCALE GENOMIC DNA]</scope>
    <source>
        <strain evidence="1 2">CBS 114.80</strain>
    </source>
</reference>
<protein>
    <submittedName>
        <fullName evidence="1">Uncharacterized protein</fullName>
    </submittedName>
</protein>